<dbReference type="InterPro" id="IPR000121">
    <property type="entry name" value="PEP_util_C"/>
</dbReference>
<feature type="active site" description="Tele-phosphohistidine intermediate" evidence="18">
    <location>
        <position position="188"/>
    </location>
</feature>
<keyword evidence="9 17" id="KW-0963">Cytoplasm</keyword>
<evidence type="ECO:0000256" key="16">
    <source>
        <dbReference type="ARBA" id="ARBA00033235"/>
    </source>
</evidence>
<proteinExistence type="inferred from homology"/>
<evidence type="ECO:0000256" key="5">
    <source>
        <dbReference type="ARBA" id="ARBA00007837"/>
    </source>
</evidence>
<dbReference type="InterPro" id="IPR036618">
    <property type="entry name" value="PtsI_HPr-bd_sf"/>
</dbReference>
<dbReference type="Pfam" id="PF00391">
    <property type="entry name" value="PEP-utilizers"/>
    <property type="match status" value="1"/>
</dbReference>
<keyword evidence="13 17" id="KW-0479">Metal-binding</keyword>
<evidence type="ECO:0000256" key="4">
    <source>
        <dbReference type="ARBA" id="ARBA00004496"/>
    </source>
</evidence>
<dbReference type="EMBL" id="JEOB01000004">
    <property type="protein sequence ID" value="EXM38334.1"/>
    <property type="molecule type" value="Genomic_DNA"/>
</dbReference>
<keyword evidence="14 17" id="KW-0418">Kinase</keyword>
<evidence type="ECO:0000256" key="11">
    <source>
        <dbReference type="ARBA" id="ARBA00022679"/>
    </source>
</evidence>
<dbReference type="PROSITE" id="PS00742">
    <property type="entry name" value="PEP_ENZYMES_2"/>
    <property type="match status" value="1"/>
</dbReference>
<feature type="binding site" evidence="20">
    <location>
        <position position="454"/>
    </location>
    <ligand>
        <name>Mg(2+)</name>
        <dbReference type="ChEBI" id="CHEBI:18420"/>
    </ligand>
</feature>
<keyword evidence="26" id="KW-1185">Reference proteome</keyword>
<keyword evidence="25" id="KW-0670">Pyruvate</keyword>
<evidence type="ECO:0000259" key="21">
    <source>
        <dbReference type="Pfam" id="PF00391"/>
    </source>
</evidence>
<evidence type="ECO:0000259" key="23">
    <source>
        <dbReference type="Pfam" id="PF05524"/>
    </source>
</evidence>
<evidence type="ECO:0000313" key="26">
    <source>
        <dbReference type="Proteomes" id="UP000021369"/>
    </source>
</evidence>
<evidence type="ECO:0000256" key="14">
    <source>
        <dbReference type="ARBA" id="ARBA00022777"/>
    </source>
</evidence>
<dbReference type="Gene3D" id="3.50.30.10">
    <property type="entry name" value="Phosphohistidine domain"/>
    <property type="match status" value="1"/>
</dbReference>
<comment type="caution">
    <text evidence="25">The sequence shown here is derived from an EMBL/GenBank/DDBJ whole genome shotgun (WGS) entry which is preliminary data.</text>
</comment>
<dbReference type="SUPFAM" id="SSF51621">
    <property type="entry name" value="Phosphoenolpyruvate/pyruvate domain"/>
    <property type="match status" value="1"/>
</dbReference>
<dbReference type="InterPro" id="IPR036637">
    <property type="entry name" value="Phosphohistidine_dom_sf"/>
</dbReference>
<sequence>MVTLRGRSVYRGIARGVISFYQRDQVSVTKIKINDPEKEWDRYMNAKESAVEELRILREKTAEEIGETDAAIFYIHELILGDSQYERGVRGLIFDERLNAEYAVAKTSQTLAELMRQGDSEYIRERSADVYDASERLIRQLQNLSAKEFVLDDISIICAEDLLPSETATLDKTKVAAFCTMGGSINSHTAILARTMNIPALIGLGDVKLEDFDGRFAIVDGYDGVIYIEPDNETQIKLARREEEEERKSELLQRLKGRKNVTRDGREIEVYANIGGLADLESAIENDAGGIGLLRSEFLYLQRDSFPDEEELFYNYRRVVEDMKGKRVVIRTLDIGADKTADYFNLDKEENPALGMRAVRLCLRRQDIFKTQLRALLRASAYGKLSILIPMVIDVDEVYRVKDIMHKVKDELLSKHIAFGNDVELGVMIETPAAVMISDLLAREVDFFSIGTNDLEQYTLAIDRQNPNYENVVPPNHLAVLRMIKLVVDNAHSKGIKVCLCGEMGADLSLTEILLDMQLDSLSVAPPQILPVRRMIRSLNLSDRRQVHSNIQRVLHY</sequence>
<feature type="binding site" evidence="19">
    <location>
        <position position="464"/>
    </location>
    <ligand>
        <name>phosphoenolpyruvate</name>
        <dbReference type="ChEBI" id="CHEBI:58702"/>
    </ligand>
</feature>
<dbReference type="InterPro" id="IPR006318">
    <property type="entry name" value="PTS_EI-like"/>
</dbReference>
<keyword evidence="15 17" id="KW-0460">Magnesium</keyword>
<evidence type="ECO:0000256" key="1">
    <source>
        <dbReference type="ARBA" id="ARBA00000683"/>
    </source>
</evidence>
<dbReference type="PANTHER" id="PTHR46244:SF3">
    <property type="entry name" value="PHOSPHOENOLPYRUVATE-PROTEIN PHOSPHOTRANSFERASE"/>
    <property type="match status" value="1"/>
</dbReference>
<dbReference type="EMBL" id="JEOB01000003">
    <property type="protein sequence ID" value="EXM38805.1"/>
    <property type="molecule type" value="Genomic_DNA"/>
</dbReference>
<comment type="catalytic activity">
    <reaction evidence="1 17">
        <text>L-histidyl-[protein] + phosphoenolpyruvate = N(pros)-phospho-L-histidyl-[protein] + pyruvate</text>
        <dbReference type="Rhea" id="RHEA:23880"/>
        <dbReference type="Rhea" id="RHEA-COMP:9745"/>
        <dbReference type="Rhea" id="RHEA-COMP:9746"/>
        <dbReference type="ChEBI" id="CHEBI:15361"/>
        <dbReference type="ChEBI" id="CHEBI:29979"/>
        <dbReference type="ChEBI" id="CHEBI:58702"/>
        <dbReference type="ChEBI" id="CHEBI:64837"/>
        <dbReference type="EC" id="2.7.3.9"/>
    </reaction>
</comment>
<dbReference type="Pfam" id="PF02896">
    <property type="entry name" value="PEP-utilizers_C"/>
    <property type="match status" value="1"/>
</dbReference>
<accession>A0A011WP55</accession>
<evidence type="ECO:0000256" key="15">
    <source>
        <dbReference type="ARBA" id="ARBA00022842"/>
    </source>
</evidence>
<dbReference type="NCBIfam" id="TIGR01417">
    <property type="entry name" value="PTS_I_fam"/>
    <property type="match status" value="1"/>
</dbReference>
<feature type="binding site" evidence="19">
    <location>
        <position position="295"/>
    </location>
    <ligand>
        <name>phosphoenolpyruvate</name>
        <dbReference type="ChEBI" id="CHEBI:58702"/>
    </ligand>
</feature>
<dbReference type="PATRIC" id="fig|1341156.4.peg.2068"/>
<feature type="binding site" evidence="19">
    <location>
        <position position="331"/>
    </location>
    <ligand>
        <name>phosphoenolpyruvate</name>
        <dbReference type="ChEBI" id="CHEBI:58702"/>
    </ligand>
</feature>
<evidence type="ECO:0000259" key="22">
    <source>
        <dbReference type="Pfam" id="PF02896"/>
    </source>
</evidence>
<dbReference type="InterPro" id="IPR008731">
    <property type="entry name" value="PTS_EIN"/>
</dbReference>
<name>A0A011WP55_RUMAL</name>
<keyword evidence="12 17" id="KW-0598">Phosphotransferase system</keyword>
<dbReference type="GO" id="GO:0046872">
    <property type="term" value="F:metal ion binding"/>
    <property type="evidence" value="ECO:0007669"/>
    <property type="project" value="UniProtKB-KW"/>
</dbReference>
<dbReference type="EC" id="2.7.3.9" evidence="6 17"/>
<comment type="function">
    <text evidence="3 17">General (non sugar-specific) component of the phosphoenolpyruvate-dependent sugar phosphotransferase system (sugar PTS). This major carbohydrate active-transport system catalyzes the phosphorylation of incoming sugar substrates concomitantly with their translocation across the cell membrane. Enzyme I transfers the phosphoryl group from phosphoenolpyruvate (PEP) to the phosphoryl carrier protein (HPr).</text>
</comment>
<dbReference type="SUPFAM" id="SSF47831">
    <property type="entry name" value="Enzyme I of the PEP:sugar phosphotransferase system HPr-binding (sub)domain"/>
    <property type="match status" value="1"/>
</dbReference>
<evidence type="ECO:0000256" key="12">
    <source>
        <dbReference type="ARBA" id="ARBA00022683"/>
    </source>
</evidence>
<dbReference type="InterPro" id="IPR023151">
    <property type="entry name" value="PEP_util_CS"/>
</dbReference>
<dbReference type="Pfam" id="PF05524">
    <property type="entry name" value="PEP-utilisers_N"/>
    <property type="match status" value="1"/>
</dbReference>
<dbReference type="GO" id="GO:0005737">
    <property type="term" value="C:cytoplasm"/>
    <property type="evidence" value="ECO:0007669"/>
    <property type="project" value="UniProtKB-SubCell"/>
</dbReference>
<reference evidence="25 26" key="1">
    <citation type="submission" date="2013-06" db="EMBL/GenBank/DDBJ databases">
        <title>Rumen cellulosomics: divergent fiber-degrading strategies revealed by comparative genome-wide analysis of six Ruminococcal strains.</title>
        <authorList>
            <person name="Dassa B."/>
            <person name="Borovok I."/>
            <person name="Lamed R."/>
            <person name="Flint H."/>
            <person name="Yeoman C.J."/>
            <person name="White B."/>
            <person name="Bayer E.A."/>
        </authorList>
    </citation>
    <scope>NUCLEOTIDE SEQUENCE [LARGE SCALE GENOMIC DNA]</scope>
    <source>
        <strain evidence="25 26">SY3</strain>
    </source>
</reference>
<dbReference type="InterPro" id="IPR040442">
    <property type="entry name" value="Pyrv_kinase-like_dom_sf"/>
</dbReference>
<feature type="active site" description="Proton donor" evidence="18">
    <location>
        <position position="501"/>
    </location>
</feature>
<dbReference type="SUPFAM" id="SSF52009">
    <property type="entry name" value="Phosphohistidine domain"/>
    <property type="match status" value="1"/>
</dbReference>
<feature type="binding site" evidence="20">
    <location>
        <position position="430"/>
    </location>
    <ligand>
        <name>Mg(2+)</name>
        <dbReference type="ChEBI" id="CHEBI:18420"/>
    </ligand>
</feature>
<evidence type="ECO:0000313" key="25">
    <source>
        <dbReference type="EMBL" id="EXM38805.1"/>
    </source>
</evidence>
<evidence type="ECO:0000256" key="7">
    <source>
        <dbReference type="ARBA" id="ARBA00016544"/>
    </source>
</evidence>
<dbReference type="GO" id="GO:0009401">
    <property type="term" value="P:phosphoenolpyruvate-dependent sugar phosphotransferase system"/>
    <property type="evidence" value="ECO:0007669"/>
    <property type="project" value="UniProtKB-KW"/>
</dbReference>
<dbReference type="Gene3D" id="3.20.20.60">
    <property type="entry name" value="Phosphoenolpyruvate-binding domains"/>
    <property type="match status" value="1"/>
</dbReference>
<comment type="similarity">
    <text evidence="5 17">Belongs to the PEP-utilizing enzyme family.</text>
</comment>
<keyword evidence="11 17" id="KW-0808">Transferase</keyword>
<dbReference type="PIRSF" id="PIRSF000732">
    <property type="entry name" value="PTS_enzyme_I"/>
    <property type="match status" value="1"/>
</dbReference>
<evidence type="ECO:0000256" key="19">
    <source>
        <dbReference type="PIRSR" id="PIRSR000732-2"/>
    </source>
</evidence>
<dbReference type="PANTHER" id="PTHR46244">
    <property type="entry name" value="PHOSPHOENOLPYRUVATE-PROTEIN PHOSPHOTRANSFERASE"/>
    <property type="match status" value="1"/>
</dbReference>
<feature type="binding site" evidence="19">
    <location>
        <begin position="453"/>
        <end position="454"/>
    </location>
    <ligand>
        <name>phosphoenolpyruvate</name>
        <dbReference type="ChEBI" id="CHEBI:58702"/>
    </ligand>
</feature>
<dbReference type="GO" id="GO:0016301">
    <property type="term" value="F:kinase activity"/>
    <property type="evidence" value="ECO:0007669"/>
    <property type="project" value="UniProtKB-KW"/>
</dbReference>
<dbReference type="GO" id="GO:0008965">
    <property type="term" value="F:phosphoenolpyruvate-protein phosphotransferase activity"/>
    <property type="evidence" value="ECO:0007669"/>
    <property type="project" value="UniProtKB-EC"/>
</dbReference>
<evidence type="ECO:0000256" key="18">
    <source>
        <dbReference type="PIRSR" id="PIRSR000732-1"/>
    </source>
</evidence>
<comment type="subcellular location">
    <subcellularLocation>
        <location evidence="4 17">Cytoplasm</location>
    </subcellularLocation>
</comment>
<keyword evidence="10 17" id="KW-0762">Sugar transport</keyword>
<dbReference type="RefSeq" id="WP_037287987.1">
    <property type="nucleotide sequence ID" value="NZ_JEOB01000003.1"/>
</dbReference>
<dbReference type="Proteomes" id="UP000021369">
    <property type="component" value="Unassembled WGS sequence"/>
</dbReference>
<evidence type="ECO:0000256" key="9">
    <source>
        <dbReference type="ARBA" id="ARBA00022490"/>
    </source>
</evidence>
<dbReference type="OrthoDB" id="9765468at2"/>
<evidence type="ECO:0000256" key="3">
    <source>
        <dbReference type="ARBA" id="ARBA00002728"/>
    </source>
</evidence>
<evidence type="ECO:0000256" key="8">
    <source>
        <dbReference type="ARBA" id="ARBA00022448"/>
    </source>
</evidence>
<comment type="cofactor">
    <cofactor evidence="2 17 20">
        <name>Mg(2+)</name>
        <dbReference type="ChEBI" id="CHEBI:18420"/>
    </cofactor>
</comment>
<dbReference type="PRINTS" id="PR01736">
    <property type="entry name" value="PHPHTRNFRASE"/>
</dbReference>
<dbReference type="InterPro" id="IPR050499">
    <property type="entry name" value="PEP-utilizing_PTS_enzyme"/>
</dbReference>
<dbReference type="InterPro" id="IPR008279">
    <property type="entry name" value="PEP-util_enz_mobile_dom"/>
</dbReference>
<dbReference type="InterPro" id="IPR024692">
    <property type="entry name" value="PTS_EI"/>
</dbReference>
<feature type="domain" description="Phosphotransferase system enzyme I N-terminal" evidence="23">
    <location>
        <begin position="5"/>
        <end position="126"/>
    </location>
</feature>
<evidence type="ECO:0000256" key="13">
    <source>
        <dbReference type="ARBA" id="ARBA00022723"/>
    </source>
</evidence>
<gene>
    <name evidence="25" type="ORF">RASY3_10615</name>
    <name evidence="24" type="ORF">RASY3_19305</name>
</gene>
<organism evidence="25 26">
    <name type="scientific">Ruminococcus albus SY3</name>
    <dbReference type="NCBI Taxonomy" id="1341156"/>
    <lineage>
        <taxon>Bacteria</taxon>
        <taxon>Bacillati</taxon>
        <taxon>Bacillota</taxon>
        <taxon>Clostridia</taxon>
        <taxon>Eubacteriales</taxon>
        <taxon>Oscillospiraceae</taxon>
        <taxon>Ruminococcus</taxon>
    </lineage>
</organism>
<feature type="domain" description="PEP-utilising enzyme C-terminal" evidence="22">
    <location>
        <begin position="252"/>
        <end position="540"/>
    </location>
</feature>
<evidence type="ECO:0000256" key="2">
    <source>
        <dbReference type="ARBA" id="ARBA00001946"/>
    </source>
</evidence>
<evidence type="ECO:0000313" key="24">
    <source>
        <dbReference type="EMBL" id="EXM38334.1"/>
    </source>
</evidence>
<evidence type="ECO:0000256" key="20">
    <source>
        <dbReference type="PIRSR" id="PIRSR000732-3"/>
    </source>
</evidence>
<feature type="domain" description="PEP-utilising enzyme mobile" evidence="21">
    <location>
        <begin position="155"/>
        <end position="224"/>
    </location>
</feature>
<protein>
    <recommendedName>
        <fullName evidence="7 17">Phosphoenolpyruvate-protein phosphotransferase</fullName>
        <ecNumber evidence="6 17">2.7.3.9</ecNumber>
    </recommendedName>
    <alternativeName>
        <fullName evidence="16 17">Phosphotransferase system, enzyme I</fullName>
    </alternativeName>
</protein>
<evidence type="ECO:0000256" key="6">
    <source>
        <dbReference type="ARBA" id="ARBA00012232"/>
    </source>
</evidence>
<dbReference type="InterPro" id="IPR015813">
    <property type="entry name" value="Pyrv/PenolPyrv_kinase-like_dom"/>
</dbReference>
<keyword evidence="8 17" id="KW-0813">Transport</keyword>
<evidence type="ECO:0000256" key="17">
    <source>
        <dbReference type="PIRNR" id="PIRNR000732"/>
    </source>
</evidence>
<dbReference type="AlphaFoldDB" id="A0A011WP55"/>
<dbReference type="Gene3D" id="1.10.274.10">
    <property type="entry name" value="PtsI, HPr-binding domain"/>
    <property type="match status" value="1"/>
</dbReference>
<evidence type="ECO:0000256" key="10">
    <source>
        <dbReference type="ARBA" id="ARBA00022597"/>
    </source>
</evidence>